<feature type="chain" id="PRO_5012866014" evidence="1">
    <location>
        <begin position="20"/>
        <end position="287"/>
    </location>
</feature>
<keyword evidence="3" id="KW-1185">Reference proteome</keyword>
<organism evidence="2 3">
    <name type="scientific">Prosthecobacter debontii</name>
    <dbReference type="NCBI Taxonomy" id="48467"/>
    <lineage>
        <taxon>Bacteria</taxon>
        <taxon>Pseudomonadati</taxon>
        <taxon>Verrucomicrobiota</taxon>
        <taxon>Verrucomicrobiia</taxon>
        <taxon>Verrucomicrobiales</taxon>
        <taxon>Verrucomicrobiaceae</taxon>
        <taxon>Prosthecobacter</taxon>
    </lineage>
</organism>
<dbReference type="InterPro" id="IPR029058">
    <property type="entry name" value="AB_hydrolase_fold"/>
</dbReference>
<sequence>MLSRLLPLLVLFIGTSVQAIDDYKLGPLSQEKPEVPKGKVIAMSAHESKIYPGTVRDWWIYVPAQYQPEQPASLMVFQDGHDYVGLKGAWRVPTVFDNLIASGDMPPTIAIFINPGHALTAPKPASAWKNNNRGKEYNTLGNTYATFLLEEIIPQVTKDYRLSDNPEQWAIAGASSGAICAFTVAWERPDKFRKVFSTIGSYVDLAGGNVYPSLIRITERKPLRIYLQDGANDLDNPYGNWPLANQQMDKALTFMKYDHHFEFGDGQHNSKHGASLFPEAMKWLWRK</sequence>
<dbReference type="InterPro" id="IPR000801">
    <property type="entry name" value="Esterase-like"/>
</dbReference>
<dbReference type="Gene3D" id="3.40.50.1820">
    <property type="entry name" value="alpha/beta hydrolase"/>
    <property type="match status" value="1"/>
</dbReference>
<dbReference type="RefSeq" id="WP_078814637.1">
    <property type="nucleotide sequence ID" value="NZ_FUYE01000012.1"/>
</dbReference>
<feature type="signal peptide" evidence="1">
    <location>
        <begin position="1"/>
        <end position="19"/>
    </location>
</feature>
<proteinExistence type="predicted"/>
<accession>A0A1T4YIU5</accession>
<reference evidence="3" key="1">
    <citation type="submission" date="2017-02" db="EMBL/GenBank/DDBJ databases">
        <authorList>
            <person name="Varghese N."/>
            <person name="Submissions S."/>
        </authorList>
    </citation>
    <scope>NUCLEOTIDE SEQUENCE [LARGE SCALE GENOMIC DNA]</scope>
    <source>
        <strain evidence="3">ATCC 700200</strain>
    </source>
</reference>
<gene>
    <name evidence="2" type="ORF">SAMN02745166_03443</name>
</gene>
<name>A0A1T4YIU5_9BACT</name>
<dbReference type="InterPro" id="IPR050583">
    <property type="entry name" value="Mycobacterial_A85_antigen"/>
</dbReference>
<dbReference type="PANTHER" id="PTHR48098:SF3">
    <property type="entry name" value="IRON(III) ENTEROBACTIN ESTERASE"/>
    <property type="match status" value="1"/>
</dbReference>
<dbReference type="Proteomes" id="UP000190774">
    <property type="component" value="Unassembled WGS sequence"/>
</dbReference>
<evidence type="ECO:0000313" key="3">
    <source>
        <dbReference type="Proteomes" id="UP000190774"/>
    </source>
</evidence>
<dbReference type="STRING" id="48467.SAMN02745166_03443"/>
<keyword evidence="1" id="KW-0732">Signal</keyword>
<dbReference type="Pfam" id="PF00756">
    <property type="entry name" value="Esterase"/>
    <property type="match status" value="1"/>
</dbReference>
<evidence type="ECO:0000256" key="1">
    <source>
        <dbReference type="SAM" id="SignalP"/>
    </source>
</evidence>
<dbReference type="SUPFAM" id="SSF53474">
    <property type="entry name" value="alpha/beta-Hydrolases"/>
    <property type="match status" value="1"/>
</dbReference>
<dbReference type="AlphaFoldDB" id="A0A1T4YIU5"/>
<dbReference type="EMBL" id="FUYE01000012">
    <property type="protein sequence ID" value="SKB01719.1"/>
    <property type="molecule type" value="Genomic_DNA"/>
</dbReference>
<dbReference type="PANTHER" id="PTHR48098">
    <property type="entry name" value="ENTEROCHELIN ESTERASE-RELATED"/>
    <property type="match status" value="1"/>
</dbReference>
<protein>
    <submittedName>
        <fullName evidence="2">Enterochelin esterase</fullName>
    </submittedName>
</protein>
<dbReference type="OrthoDB" id="9775130at2"/>
<evidence type="ECO:0000313" key="2">
    <source>
        <dbReference type="EMBL" id="SKB01719.1"/>
    </source>
</evidence>